<dbReference type="Pfam" id="PF01327">
    <property type="entry name" value="Pep_deformylase"/>
    <property type="match status" value="1"/>
</dbReference>
<dbReference type="SUPFAM" id="SSF56420">
    <property type="entry name" value="Peptide deformylase"/>
    <property type="match status" value="1"/>
</dbReference>
<evidence type="ECO:0000313" key="3">
    <source>
        <dbReference type="Proteomes" id="UP000254924"/>
    </source>
</evidence>
<dbReference type="EMBL" id="UHFN01000007">
    <property type="protein sequence ID" value="SUN60774.1"/>
    <property type="molecule type" value="Genomic_DNA"/>
</dbReference>
<dbReference type="PANTHER" id="PTHR10458">
    <property type="entry name" value="PEPTIDE DEFORMYLASE"/>
    <property type="match status" value="1"/>
</dbReference>
<organism evidence="2 3">
    <name type="scientific">Streptococcus hyointestinalis</name>
    <dbReference type="NCBI Taxonomy" id="1337"/>
    <lineage>
        <taxon>Bacteria</taxon>
        <taxon>Bacillati</taxon>
        <taxon>Bacillota</taxon>
        <taxon>Bacilli</taxon>
        <taxon>Lactobacillales</taxon>
        <taxon>Streptococcaceae</taxon>
        <taxon>Streptococcus</taxon>
    </lineage>
</organism>
<proteinExistence type="inferred from homology"/>
<dbReference type="InterPro" id="IPR023635">
    <property type="entry name" value="Peptide_deformylase"/>
</dbReference>
<dbReference type="Proteomes" id="UP000254924">
    <property type="component" value="Unassembled WGS sequence"/>
</dbReference>
<dbReference type="CDD" id="cd00487">
    <property type="entry name" value="Pep_deformylase"/>
    <property type="match status" value="1"/>
</dbReference>
<dbReference type="GeneID" id="78356486"/>
<dbReference type="EC" id="3.5.1.88" evidence="2"/>
<dbReference type="PRINTS" id="PR01576">
    <property type="entry name" value="PDEFORMYLASE"/>
</dbReference>
<gene>
    <name evidence="2" type="primary">def_2</name>
    <name evidence="2" type="ORF">NCTC12224_01151</name>
</gene>
<dbReference type="PANTHER" id="PTHR10458:SF22">
    <property type="entry name" value="PEPTIDE DEFORMYLASE"/>
    <property type="match status" value="1"/>
</dbReference>
<dbReference type="AlphaFoldDB" id="A0A380K7Y1"/>
<sequence length="136" mass="15446">MIKKIVTDPLFLSQKSIEATQADVFLAQDLRDTLASHRKHCVGMAANMIGVSKRVIIIQMAFFDLVMFNPVVTQKSGLYQTQESCLSLSGSRVTERYEEITVRFYDEKWLPKTLTLTGLEAQICQHELDHLEGILI</sequence>
<dbReference type="RefSeq" id="WP_115268938.1">
    <property type="nucleotide sequence ID" value="NZ_JBNPNB010000043.1"/>
</dbReference>
<dbReference type="OrthoDB" id="9784988at2"/>
<evidence type="ECO:0000256" key="1">
    <source>
        <dbReference type="ARBA" id="ARBA00010759"/>
    </source>
</evidence>
<dbReference type="Gene3D" id="3.90.45.10">
    <property type="entry name" value="Peptide deformylase"/>
    <property type="match status" value="1"/>
</dbReference>
<reference evidence="2 3" key="1">
    <citation type="submission" date="2018-06" db="EMBL/GenBank/DDBJ databases">
        <authorList>
            <consortium name="Pathogen Informatics"/>
            <person name="Doyle S."/>
        </authorList>
    </citation>
    <scope>NUCLEOTIDE SEQUENCE [LARGE SCALE GENOMIC DNA]</scope>
    <source>
        <strain evidence="2 3">NCTC12224</strain>
    </source>
</reference>
<accession>A0A380K7Y1</accession>
<dbReference type="PIRSF" id="PIRSF004749">
    <property type="entry name" value="Pep_def"/>
    <property type="match status" value="1"/>
</dbReference>
<protein>
    <submittedName>
        <fullName evidence="2">Polypeptide deformylase</fullName>
        <ecNumber evidence="2">3.5.1.88</ecNumber>
    </submittedName>
</protein>
<comment type="similarity">
    <text evidence="1">Belongs to the polypeptide deformylase family.</text>
</comment>
<dbReference type="GO" id="GO:0042586">
    <property type="term" value="F:peptide deformylase activity"/>
    <property type="evidence" value="ECO:0007669"/>
    <property type="project" value="UniProtKB-EC"/>
</dbReference>
<dbReference type="NCBIfam" id="NF006670">
    <property type="entry name" value="PRK09218.1"/>
    <property type="match status" value="1"/>
</dbReference>
<name>A0A380K7Y1_9STRE</name>
<evidence type="ECO:0000313" key="2">
    <source>
        <dbReference type="EMBL" id="SUN60774.1"/>
    </source>
</evidence>
<keyword evidence="2" id="KW-0378">Hydrolase</keyword>
<dbReference type="InterPro" id="IPR036821">
    <property type="entry name" value="Peptide_deformylase_sf"/>
</dbReference>
<keyword evidence="3" id="KW-1185">Reference proteome</keyword>